<dbReference type="EMBL" id="VLJN01000034">
    <property type="protein sequence ID" value="TWG81727.1"/>
    <property type="molecule type" value="Genomic_DNA"/>
</dbReference>
<keyword evidence="3" id="KW-1185">Reference proteome</keyword>
<accession>A0A562B963</accession>
<dbReference type="Proteomes" id="UP000318141">
    <property type="component" value="Unassembled WGS sequence"/>
</dbReference>
<feature type="compositionally biased region" description="Low complexity" evidence="1">
    <location>
        <begin position="108"/>
        <end position="117"/>
    </location>
</feature>
<evidence type="ECO:0000313" key="2">
    <source>
        <dbReference type="EMBL" id="TWG81727.1"/>
    </source>
</evidence>
<dbReference type="AlphaFoldDB" id="A0A562B963"/>
<feature type="compositionally biased region" description="Basic and acidic residues" evidence="1">
    <location>
        <begin position="67"/>
        <end position="79"/>
    </location>
</feature>
<evidence type="ECO:0000313" key="3">
    <source>
        <dbReference type="Proteomes" id="UP000318141"/>
    </source>
</evidence>
<gene>
    <name evidence="2" type="ORF">L602_000400000460</name>
</gene>
<name>A0A562B963_9BURK</name>
<sequence>MFNMLTHAVARIRSGLMEAVTPQCNTGSHDDDLNDEVTIAFRLADIDRPEGRRPVVSLYARRMPRTDVDAHGLPRESFREPPLPRPAGKTPTRSSPVAIAPSPRAGKAETAAAALWSPPAPPPLPPTPGPRPSRRPEPTAPSRPQPLAAQAPDRAAPALPPAPIQPEAVEAVWPQAEPAVRTSPSPKPRQMSAPRPAPPRPAWDVDTMLDSILDTAAGRRRGVPTVAPARPAPREITVTIRRVAGGIPSANRSAVSRSVNEMGIASDGVTGRDWRSCAPGLSRPDPHTGLAHSIGDLGVGSGW</sequence>
<reference evidence="2 3" key="1">
    <citation type="submission" date="2019-07" db="EMBL/GenBank/DDBJ databases">
        <title>Genome sequencing of lignin-degrading bacterial isolates.</title>
        <authorList>
            <person name="Gladden J."/>
        </authorList>
    </citation>
    <scope>NUCLEOTIDE SEQUENCE [LARGE SCALE GENOMIC DNA]</scope>
    <source>
        <strain evidence="2 3">J11</strain>
    </source>
</reference>
<proteinExistence type="predicted"/>
<protein>
    <submittedName>
        <fullName evidence="2">Uncharacterized protein</fullName>
    </submittedName>
</protein>
<feature type="compositionally biased region" description="Pro residues" evidence="1">
    <location>
        <begin position="118"/>
        <end position="131"/>
    </location>
</feature>
<evidence type="ECO:0000256" key="1">
    <source>
        <dbReference type="SAM" id="MobiDB-lite"/>
    </source>
</evidence>
<feature type="compositionally biased region" description="Low complexity" evidence="1">
    <location>
        <begin position="145"/>
        <end position="157"/>
    </location>
</feature>
<comment type="caution">
    <text evidence="2">The sequence shown here is derived from an EMBL/GenBank/DDBJ whole genome shotgun (WGS) entry which is preliminary data.</text>
</comment>
<organism evidence="2 3">
    <name type="scientific">Cupriavidus gilardii J11</name>
    <dbReference type="NCBI Taxonomy" id="936133"/>
    <lineage>
        <taxon>Bacteria</taxon>
        <taxon>Pseudomonadati</taxon>
        <taxon>Pseudomonadota</taxon>
        <taxon>Betaproteobacteria</taxon>
        <taxon>Burkholderiales</taxon>
        <taxon>Burkholderiaceae</taxon>
        <taxon>Cupriavidus</taxon>
    </lineage>
</organism>
<feature type="region of interest" description="Disordered" evidence="1">
    <location>
        <begin position="175"/>
        <end position="203"/>
    </location>
</feature>
<feature type="region of interest" description="Disordered" evidence="1">
    <location>
        <begin position="270"/>
        <end position="303"/>
    </location>
</feature>
<feature type="region of interest" description="Disordered" evidence="1">
    <location>
        <begin position="67"/>
        <end position="161"/>
    </location>
</feature>